<name>A0A378QM81_9GAMM</name>
<evidence type="ECO:0000313" key="5">
    <source>
        <dbReference type="Proteomes" id="UP000254618"/>
    </source>
</evidence>
<reference evidence="3 5" key="2">
    <citation type="submission" date="2018-06" db="EMBL/GenBank/DDBJ databases">
        <authorList>
            <consortium name="Pathogen Informatics"/>
            <person name="Doyle S."/>
        </authorList>
    </citation>
    <scope>NUCLEOTIDE SEQUENCE [LARGE SCALE GENOMIC DNA]</scope>
    <source>
        <strain evidence="3 5">NCTC11012</strain>
    </source>
</reference>
<keyword evidence="1" id="KW-0812">Transmembrane</keyword>
<evidence type="ECO:0000313" key="2">
    <source>
        <dbReference type="EMBL" id="OPH38491.1"/>
    </source>
</evidence>
<dbReference type="EMBL" id="MXAP01000056">
    <property type="protein sequence ID" value="OPH38491.1"/>
    <property type="molecule type" value="Genomic_DNA"/>
</dbReference>
<dbReference type="RefSeq" id="WP_079325502.1">
    <property type="nucleotide sequence ID" value="NZ_UGQF01000001.1"/>
</dbReference>
<dbReference type="Proteomes" id="UP000190777">
    <property type="component" value="Unassembled WGS sequence"/>
</dbReference>
<gene>
    <name evidence="2" type="ORF">B5J93_06035</name>
    <name evidence="3" type="ORF">NCTC11012_00165</name>
</gene>
<evidence type="ECO:0000313" key="4">
    <source>
        <dbReference type="Proteomes" id="UP000190777"/>
    </source>
</evidence>
<proteinExistence type="predicted"/>
<dbReference type="Proteomes" id="UP000254618">
    <property type="component" value="Unassembled WGS sequence"/>
</dbReference>
<accession>A0A378QM81</accession>
<reference evidence="2 4" key="1">
    <citation type="submission" date="2017-03" db="EMBL/GenBank/DDBJ databases">
        <title>Draft genome sequence of Moraxella equi CCUG 4950T type strain.</title>
        <authorList>
            <person name="Salva-Serra F."/>
            <person name="Engstrom-Jakobsson H."/>
            <person name="Thorell K."/>
            <person name="Jaen-Luchoro D."/>
            <person name="Gonzales-Siles L."/>
            <person name="Karlsson R."/>
            <person name="Yazdan S."/>
            <person name="Boulund F."/>
            <person name="Johnning A."/>
            <person name="Engstrand L."/>
            <person name="Kristiansson E."/>
            <person name="Moore E."/>
        </authorList>
    </citation>
    <scope>NUCLEOTIDE SEQUENCE [LARGE SCALE GENOMIC DNA]</scope>
    <source>
        <strain evidence="2 4">CCUG 4950</strain>
    </source>
</reference>
<keyword evidence="1" id="KW-1133">Transmembrane helix</keyword>
<dbReference type="AlphaFoldDB" id="A0A378QM81"/>
<dbReference type="EMBL" id="UGQF01000001">
    <property type="protein sequence ID" value="STZ01945.1"/>
    <property type="molecule type" value="Genomic_DNA"/>
</dbReference>
<feature type="transmembrane region" description="Helical" evidence="1">
    <location>
        <begin position="29"/>
        <end position="51"/>
    </location>
</feature>
<protein>
    <submittedName>
        <fullName evidence="3">Uncharacterized protein</fullName>
    </submittedName>
</protein>
<keyword evidence="4" id="KW-1185">Reference proteome</keyword>
<sequence length="149" mass="17125">MGVFVGAGFWLLVGFIAYGLHQGNALNNKIMIGLLIGFCLIGTVMIGYYYIMGDYLYHNGKVQKDCGVVIYPDKPLTAHQQRKAVTNRITIQSSSIDKKYRFRYIDDCYTNKFSFNGLKKGDKVCFDYVKVEKFVNGYPYWLKNLRITN</sequence>
<evidence type="ECO:0000256" key="1">
    <source>
        <dbReference type="SAM" id="Phobius"/>
    </source>
</evidence>
<evidence type="ECO:0000313" key="3">
    <source>
        <dbReference type="EMBL" id="STZ01945.1"/>
    </source>
</evidence>
<keyword evidence="1" id="KW-0472">Membrane</keyword>
<organism evidence="3 5">
    <name type="scientific">Moraxella equi</name>
    <dbReference type="NCBI Taxonomy" id="60442"/>
    <lineage>
        <taxon>Bacteria</taxon>
        <taxon>Pseudomonadati</taxon>
        <taxon>Pseudomonadota</taxon>
        <taxon>Gammaproteobacteria</taxon>
        <taxon>Moraxellales</taxon>
        <taxon>Moraxellaceae</taxon>
        <taxon>Moraxella</taxon>
    </lineage>
</organism>